<evidence type="ECO:0000313" key="2">
    <source>
        <dbReference type="Proteomes" id="UP000827092"/>
    </source>
</evidence>
<evidence type="ECO:0000313" key="1">
    <source>
        <dbReference type="EMBL" id="KAG8181546.1"/>
    </source>
</evidence>
<sequence length="75" mass="8432">MLDGGSINVDLVLFDTFKVETSDQQLTFCFLNRNTLTSGLLQNSFLRINTSNISQVPPSYPLESSWHCLCSKPTF</sequence>
<dbReference type="EMBL" id="JAFNEN010000508">
    <property type="protein sequence ID" value="KAG8181546.1"/>
    <property type="molecule type" value="Genomic_DNA"/>
</dbReference>
<name>A0AAV6UEA6_9ARAC</name>
<keyword evidence="2" id="KW-1185">Reference proteome</keyword>
<comment type="caution">
    <text evidence="1">The sequence shown here is derived from an EMBL/GenBank/DDBJ whole genome shotgun (WGS) entry which is preliminary data.</text>
</comment>
<protein>
    <submittedName>
        <fullName evidence="1">Uncharacterized protein</fullName>
    </submittedName>
</protein>
<proteinExistence type="predicted"/>
<gene>
    <name evidence="1" type="ORF">JTE90_025192</name>
</gene>
<accession>A0AAV6UEA6</accession>
<dbReference type="Proteomes" id="UP000827092">
    <property type="component" value="Unassembled WGS sequence"/>
</dbReference>
<reference evidence="1 2" key="1">
    <citation type="journal article" date="2022" name="Nat. Ecol. Evol.">
        <title>A masculinizing supergene underlies an exaggerated male reproductive morph in a spider.</title>
        <authorList>
            <person name="Hendrickx F."/>
            <person name="De Corte Z."/>
            <person name="Sonet G."/>
            <person name="Van Belleghem S.M."/>
            <person name="Kostlbacher S."/>
            <person name="Vangestel C."/>
        </authorList>
    </citation>
    <scope>NUCLEOTIDE SEQUENCE [LARGE SCALE GENOMIC DNA]</scope>
    <source>
        <strain evidence="1">W744_W776</strain>
    </source>
</reference>
<organism evidence="1 2">
    <name type="scientific">Oedothorax gibbosus</name>
    <dbReference type="NCBI Taxonomy" id="931172"/>
    <lineage>
        <taxon>Eukaryota</taxon>
        <taxon>Metazoa</taxon>
        <taxon>Ecdysozoa</taxon>
        <taxon>Arthropoda</taxon>
        <taxon>Chelicerata</taxon>
        <taxon>Arachnida</taxon>
        <taxon>Araneae</taxon>
        <taxon>Araneomorphae</taxon>
        <taxon>Entelegynae</taxon>
        <taxon>Araneoidea</taxon>
        <taxon>Linyphiidae</taxon>
        <taxon>Erigoninae</taxon>
        <taxon>Oedothorax</taxon>
    </lineage>
</organism>
<dbReference type="AlphaFoldDB" id="A0AAV6UEA6"/>